<dbReference type="EMBL" id="ALAB01000005">
    <property type="protein sequence ID" value="EJI86335.1"/>
    <property type="molecule type" value="Genomic_DNA"/>
</dbReference>
<keyword evidence="2" id="KW-1185">Reference proteome</keyword>
<name>J1YEI7_9ALTE</name>
<accession>J1YEI7</accession>
<dbReference type="AlphaFoldDB" id="J1YEI7"/>
<comment type="caution">
    <text evidence="1">The sequence shown here is derived from an EMBL/GenBank/DDBJ whole genome shotgun (WGS) entry which is preliminary data.</text>
</comment>
<gene>
    <name evidence="1" type="ORF">AEST_06510</name>
</gene>
<proteinExistence type="predicted"/>
<reference evidence="1 2" key="1">
    <citation type="journal article" date="2012" name="J. Bacteriol.">
        <title>Genome Sequence of Pectin-Degrading Alishewanella aestuarii Strain B11T, Isolated from Tidal Flat Sediment.</title>
        <authorList>
            <person name="Jung J."/>
            <person name="Choi S."/>
            <person name="Chun J."/>
            <person name="Park W."/>
        </authorList>
    </citation>
    <scope>NUCLEOTIDE SEQUENCE [LARGE SCALE GENOMIC DNA]</scope>
    <source>
        <strain evidence="1 2">B11</strain>
    </source>
</reference>
<organism evidence="1 2">
    <name type="scientific">Alishewanella aestuarii B11</name>
    <dbReference type="NCBI Taxonomy" id="1197174"/>
    <lineage>
        <taxon>Bacteria</taxon>
        <taxon>Pseudomonadati</taxon>
        <taxon>Pseudomonadota</taxon>
        <taxon>Gammaproteobacteria</taxon>
        <taxon>Alteromonadales</taxon>
        <taxon>Alteromonadaceae</taxon>
        <taxon>Alishewanella</taxon>
    </lineage>
</organism>
<sequence length="41" mass="4410">MARAATRRDSYAAERLPAVAFLRHTSNTPAPELALAPTSDL</sequence>
<evidence type="ECO:0000313" key="1">
    <source>
        <dbReference type="EMBL" id="EJI86335.1"/>
    </source>
</evidence>
<evidence type="ECO:0000313" key="2">
    <source>
        <dbReference type="Proteomes" id="UP000012043"/>
    </source>
</evidence>
<protein>
    <submittedName>
        <fullName evidence="1">Uncharacterized protein</fullName>
    </submittedName>
</protein>
<dbReference type="Proteomes" id="UP000012043">
    <property type="component" value="Unassembled WGS sequence"/>
</dbReference>